<feature type="transmembrane region" description="Helical" evidence="1">
    <location>
        <begin position="12"/>
        <end position="29"/>
    </location>
</feature>
<keyword evidence="1" id="KW-0812">Transmembrane</keyword>
<dbReference type="PANTHER" id="PTHR34978:SF3">
    <property type="entry name" value="SLR0241 PROTEIN"/>
    <property type="match status" value="1"/>
</dbReference>
<keyword evidence="1" id="KW-1133">Transmembrane helix</keyword>
<gene>
    <name evidence="3" type="ORF">JKL49_06940</name>
</gene>
<evidence type="ECO:0000313" key="4">
    <source>
        <dbReference type="Proteomes" id="UP000622580"/>
    </source>
</evidence>
<protein>
    <submittedName>
        <fullName evidence="3">Peptidase M56</fullName>
    </submittedName>
</protein>
<evidence type="ECO:0000256" key="1">
    <source>
        <dbReference type="SAM" id="Phobius"/>
    </source>
</evidence>
<accession>A0A941CZE9</accession>
<reference evidence="3" key="1">
    <citation type="submission" date="2021-04" db="EMBL/GenBank/DDBJ databases">
        <title>Draft genome assembly of strain Phenylobacterium sp. 20VBR1 using MiniION and Illumina platforms.</title>
        <authorList>
            <person name="Thomas F.A."/>
            <person name="Krishnan K.P."/>
            <person name="Sinha R.K."/>
        </authorList>
    </citation>
    <scope>NUCLEOTIDE SEQUENCE</scope>
    <source>
        <strain evidence="3">20VBR1</strain>
    </source>
</reference>
<feature type="domain" description="Peptidase M56" evidence="2">
    <location>
        <begin position="8"/>
        <end position="56"/>
    </location>
</feature>
<feature type="transmembrane region" description="Helical" evidence="1">
    <location>
        <begin position="79"/>
        <end position="100"/>
    </location>
</feature>
<dbReference type="CDD" id="cd07341">
    <property type="entry name" value="M56_BlaR1_MecR1_like"/>
    <property type="match status" value="1"/>
</dbReference>
<dbReference type="Pfam" id="PF05569">
    <property type="entry name" value="Peptidase_M56"/>
    <property type="match status" value="2"/>
</dbReference>
<feature type="domain" description="Peptidase M56" evidence="2">
    <location>
        <begin position="115"/>
        <end position="241"/>
    </location>
</feature>
<keyword evidence="4" id="KW-1185">Reference proteome</keyword>
<keyword evidence="1" id="KW-0472">Membrane</keyword>
<organism evidence="3 4">
    <name type="scientific">Phenylobacterium glaciei</name>
    <dbReference type="NCBI Taxonomy" id="2803784"/>
    <lineage>
        <taxon>Bacteria</taxon>
        <taxon>Pseudomonadati</taxon>
        <taxon>Pseudomonadota</taxon>
        <taxon>Alphaproteobacteria</taxon>
        <taxon>Caulobacterales</taxon>
        <taxon>Caulobacteraceae</taxon>
        <taxon>Phenylobacterium</taxon>
    </lineage>
</organism>
<proteinExistence type="predicted"/>
<dbReference type="Proteomes" id="UP000622580">
    <property type="component" value="Unassembled WGS sequence"/>
</dbReference>
<dbReference type="AlphaFoldDB" id="A0A941CZE9"/>
<sequence length="317" mass="34460">MTDLIADLLRANLAASLAIAFVLAIRLPARRIFGAEMAYRLWLIVPLAFAASLIPAAEAPTGTPGPSLPLPIPLTQPHAVSFTAEIWVAGALAILALMVVGQWRFLQRAKAGEAGPAVVGFIAPRVVTPADHETRFSPEERALVRAHERAHIDRGDPKTNAWVALFQGVNWFNPLVHIAAYHLRLDQELACDATVMARRPSERRLYAQTMLKTQLAATPLPFGCYWPAPSRHPLEARVAMLKQARPSQNRALAGFWIVMALSGAAGVGAWAAQPPSPPHVRWLDMPNQAAQRHDESPAVVVISMSAEQVKALRIAAR</sequence>
<dbReference type="InterPro" id="IPR052173">
    <property type="entry name" value="Beta-lactam_resp_regulator"/>
</dbReference>
<comment type="caution">
    <text evidence="3">The sequence shown here is derived from an EMBL/GenBank/DDBJ whole genome shotgun (WGS) entry which is preliminary data.</text>
</comment>
<dbReference type="InterPro" id="IPR008756">
    <property type="entry name" value="Peptidase_M56"/>
</dbReference>
<feature type="transmembrane region" description="Helical" evidence="1">
    <location>
        <begin position="251"/>
        <end position="272"/>
    </location>
</feature>
<dbReference type="RefSeq" id="WP_215339277.1">
    <property type="nucleotide sequence ID" value="NZ_JAGSGD010000001.1"/>
</dbReference>
<evidence type="ECO:0000259" key="2">
    <source>
        <dbReference type="Pfam" id="PF05569"/>
    </source>
</evidence>
<dbReference type="EMBL" id="JAGSGD010000001">
    <property type="protein sequence ID" value="MBR7619122.1"/>
    <property type="molecule type" value="Genomic_DNA"/>
</dbReference>
<feature type="transmembrane region" description="Helical" evidence="1">
    <location>
        <begin position="41"/>
        <end position="59"/>
    </location>
</feature>
<evidence type="ECO:0000313" key="3">
    <source>
        <dbReference type="EMBL" id="MBR7619122.1"/>
    </source>
</evidence>
<dbReference type="PANTHER" id="PTHR34978">
    <property type="entry name" value="POSSIBLE SENSOR-TRANSDUCER PROTEIN BLAR"/>
    <property type="match status" value="1"/>
</dbReference>
<name>A0A941CZE9_9CAUL</name>